<keyword evidence="2" id="KW-1185">Reference proteome</keyword>
<feature type="non-terminal residue" evidence="1">
    <location>
        <position position="1"/>
    </location>
</feature>
<organism evidence="1 2">
    <name type="scientific">Xenoophorus captivus</name>
    <dbReference type="NCBI Taxonomy" id="1517983"/>
    <lineage>
        <taxon>Eukaryota</taxon>
        <taxon>Metazoa</taxon>
        <taxon>Chordata</taxon>
        <taxon>Craniata</taxon>
        <taxon>Vertebrata</taxon>
        <taxon>Euteleostomi</taxon>
        <taxon>Actinopterygii</taxon>
        <taxon>Neopterygii</taxon>
        <taxon>Teleostei</taxon>
        <taxon>Neoteleostei</taxon>
        <taxon>Acanthomorphata</taxon>
        <taxon>Ovalentaria</taxon>
        <taxon>Atherinomorphae</taxon>
        <taxon>Cyprinodontiformes</taxon>
        <taxon>Goodeidae</taxon>
        <taxon>Xenoophorus</taxon>
    </lineage>
</organism>
<proteinExistence type="predicted"/>
<evidence type="ECO:0000313" key="2">
    <source>
        <dbReference type="Proteomes" id="UP001434883"/>
    </source>
</evidence>
<reference evidence="1 2" key="1">
    <citation type="submission" date="2021-06" db="EMBL/GenBank/DDBJ databases">
        <authorList>
            <person name="Palmer J.M."/>
        </authorList>
    </citation>
    <scope>NUCLEOTIDE SEQUENCE [LARGE SCALE GENOMIC DNA]</scope>
    <source>
        <strain evidence="1 2">XC_2019</strain>
        <tissue evidence="1">Muscle</tissue>
    </source>
</reference>
<name>A0ABV0QX31_9TELE</name>
<protein>
    <submittedName>
        <fullName evidence="1">Follistatin- protein 5</fullName>
    </submittedName>
</protein>
<evidence type="ECO:0000313" key="1">
    <source>
        <dbReference type="EMBL" id="MEQ2200410.1"/>
    </source>
</evidence>
<accession>A0ABV0QX31</accession>
<dbReference type="Proteomes" id="UP001434883">
    <property type="component" value="Unassembled WGS sequence"/>
</dbReference>
<sequence length="103" mass="11887">TVSTDPYPVKLHYDKSHDQVWVLSWGDVEKNFPTLQVINQASGKVSHHAVHTQPIGRRFDRVEDFFIPASSLIVNHIRYTSKQMHKLHSALQHFTYCTSKSQS</sequence>
<comment type="caution">
    <text evidence="1">The sequence shown here is derived from an EMBL/GenBank/DDBJ whole genome shotgun (WGS) entry which is preliminary data.</text>
</comment>
<gene>
    <name evidence="1" type="primary">FSTL5_2</name>
    <name evidence="1" type="ORF">XENOCAPTIV_028852</name>
</gene>
<dbReference type="EMBL" id="JAHRIN010026014">
    <property type="protein sequence ID" value="MEQ2200410.1"/>
    <property type="molecule type" value="Genomic_DNA"/>
</dbReference>